<dbReference type="PANTHER" id="PTHR30055">
    <property type="entry name" value="HTH-TYPE TRANSCRIPTIONAL REGULATOR RUTR"/>
    <property type="match status" value="1"/>
</dbReference>
<feature type="domain" description="HTH tetR-type" evidence="5">
    <location>
        <begin position="5"/>
        <end position="65"/>
    </location>
</feature>
<gene>
    <name evidence="6" type="ORF">EV214_102238</name>
</gene>
<comment type="caution">
    <text evidence="6">The sequence shown here is derived from an EMBL/GenBank/DDBJ whole genome shotgun (WGS) entry which is preliminary data.</text>
</comment>
<dbReference type="InterPro" id="IPR036271">
    <property type="entry name" value="Tet_transcr_reg_TetR-rel_C_sf"/>
</dbReference>
<keyword evidence="1" id="KW-0805">Transcription regulation</keyword>
<reference evidence="6 7" key="1">
    <citation type="submission" date="2019-03" db="EMBL/GenBank/DDBJ databases">
        <title>Genomic Encyclopedia of Type Strains, Phase IV (KMG-IV): sequencing the most valuable type-strain genomes for metagenomic binning, comparative biology and taxonomic classification.</title>
        <authorList>
            <person name="Goeker M."/>
        </authorList>
    </citation>
    <scope>NUCLEOTIDE SEQUENCE [LARGE SCALE GENOMIC DNA]</scope>
    <source>
        <strain evidence="6 7">DSM 102940</strain>
    </source>
</reference>
<dbReference type="FunFam" id="1.10.10.60:FF:000141">
    <property type="entry name" value="TetR family transcriptional regulator"/>
    <property type="match status" value="1"/>
</dbReference>
<keyword evidence="7" id="KW-1185">Reference proteome</keyword>
<evidence type="ECO:0000313" key="7">
    <source>
        <dbReference type="Proteomes" id="UP000294919"/>
    </source>
</evidence>
<dbReference type="AlphaFoldDB" id="A0A4R2KZG1"/>
<dbReference type="Proteomes" id="UP000294919">
    <property type="component" value="Unassembled WGS sequence"/>
</dbReference>
<dbReference type="PANTHER" id="PTHR30055:SF226">
    <property type="entry name" value="HTH-TYPE TRANSCRIPTIONAL REGULATOR PKSA"/>
    <property type="match status" value="1"/>
</dbReference>
<dbReference type="Gene3D" id="1.10.10.60">
    <property type="entry name" value="Homeodomain-like"/>
    <property type="match status" value="1"/>
</dbReference>
<dbReference type="EMBL" id="SLWV01000002">
    <property type="protein sequence ID" value="TCO79514.1"/>
    <property type="molecule type" value="Genomic_DNA"/>
</dbReference>
<evidence type="ECO:0000259" key="5">
    <source>
        <dbReference type="PROSITE" id="PS50977"/>
    </source>
</evidence>
<evidence type="ECO:0000256" key="2">
    <source>
        <dbReference type="ARBA" id="ARBA00023125"/>
    </source>
</evidence>
<dbReference type="SUPFAM" id="SSF46689">
    <property type="entry name" value="Homeodomain-like"/>
    <property type="match status" value="1"/>
</dbReference>
<dbReference type="PRINTS" id="PR00455">
    <property type="entry name" value="HTHTETR"/>
</dbReference>
<evidence type="ECO:0000256" key="4">
    <source>
        <dbReference type="PROSITE-ProRule" id="PRU00335"/>
    </source>
</evidence>
<dbReference type="InterPro" id="IPR009057">
    <property type="entry name" value="Homeodomain-like_sf"/>
</dbReference>
<keyword evidence="2 4" id="KW-0238">DNA-binding</keyword>
<dbReference type="GO" id="GO:0003700">
    <property type="term" value="F:DNA-binding transcription factor activity"/>
    <property type="evidence" value="ECO:0007669"/>
    <property type="project" value="TreeGrafter"/>
</dbReference>
<dbReference type="GO" id="GO:0000976">
    <property type="term" value="F:transcription cis-regulatory region binding"/>
    <property type="evidence" value="ECO:0007669"/>
    <property type="project" value="TreeGrafter"/>
</dbReference>
<dbReference type="Gene3D" id="1.10.357.10">
    <property type="entry name" value="Tetracycline Repressor, domain 2"/>
    <property type="match status" value="1"/>
</dbReference>
<dbReference type="OrthoDB" id="9812993at2"/>
<dbReference type="InterPro" id="IPR050109">
    <property type="entry name" value="HTH-type_TetR-like_transc_reg"/>
</dbReference>
<protein>
    <submittedName>
        <fullName evidence="6">TetR family transcriptional regulator</fullName>
    </submittedName>
</protein>
<dbReference type="Pfam" id="PF17932">
    <property type="entry name" value="TetR_C_24"/>
    <property type="match status" value="1"/>
</dbReference>
<dbReference type="SUPFAM" id="SSF48498">
    <property type="entry name" value="Tetracyclin repressor-like, C-terminal domain"/>
    <property type="match status" value="1"/>
</dbReference>
<dbReference type="Pfam" id="PF00440">
    <property type="entry name" value="TetR_N"/>
    <property type="match status" value="1"/>
</dbReference>
<evidence type="ECO:0000313" key="6">
    <source>
        <dbReference type="EMBL" id="TCO79514.1"/>
    </source>
</evidence>
<organism evidence="6 7">
    <name type="scientific">Marinisporobacter balticus</name>
    <dbReference type="NCBI Taxonomy" id="2018667"/>
    <lineage>
        <taxon>Bacteria</taxon>
        <taxon>Bacillati</taxon>
        <taxon>Bacillota</taxon>
        <taxon>Clostridia</taxon>
        <taxon>Peptostreptococcales</taxon>
        <taxon>Thermotaleaceae</taxon>
        <taxon>Marinisporobacter</taxon>
    </lineage>
</organism>
<keyword evidence="3" id="KW-0804">Transcription</keyword>
<dbReference type="GO" id="GO:0045892">
    <property type="term" value="P:negative regulation of DNA-templated transcription"/>
    <property type="evidence" value="ECO:0007669"/>
    <property type="project" value="UniProtKB-ARBA"/>
</dbReference>
<dbReference type="InterPro" id="IPR041490">
    <property type="entry name" value="KstR2_TetR_C"/>
</dbReference>
<accession>A0A4R2KZG1</accession>
<dbReference type="InterPro" id="IPR001647">
    <property type="entry name" value="HTH_TetR"/>
</dbReference>
<proteinExistence type="predicted"/>
<name>A0A4R2KZG1_9FIRM</name>
<evidence type="ECO:0000256" key="3">
    <source>
        <dbReference type="ARBA" id="ARBA00023163"/>
    </source>
</evidence>
<feature type="DNA-binding region" description="H-T-H motif" evidence="4">
    <location>
        <begin position="28"/>
        <end position="47"/>
    </location>
</feature>
<evidence type="ECO:0000256" key="1">
    <source>
        <dbReference type="ARBA" id="ARBA00023015"/>
    </source>
</evidence>
<dbReference type="RefSeq" id="WP_132242460.1">
    <property type="nucleotide sequence ID" value="NZ_SLWV01000002.1"/>
</dbReference>
<sequence>MDNKKNKRQFIIESAMKIFCRDGFHKAKVSEIALRAGVGKGTIYEYFDSKKHLFAEMMKYYADIYYENLIKTIEDEANIIDKFRKYIYLEAQVITNNGELAHIFMHEAHNVGIEIHKLLETRHRKKIDFIANLIQTGINLGTFREVHPYTAALSFMGSIHHILVSKLFFKDNLSEEIHIENLHELFLNGIKK</sequence>
<dbReference type="PROSITE" id="PS50977">
    <property type="entry name" value="HTH_TETR_2"/>
    <property type="match status" value="1"/>
</dbReference>